<comment type="caution">
    <text evidence="2">The sequence shown here is derived from an EMBL/GenBank/DDBJ whole genome shotgun (WGS) entry which is preliminary data.</text>
</comment>
<organism evidence="2 3">
    <name type="scientific">Digitaria exilis</name>
    <dbReference type="NCBI Taxonomy" id="1010633"/>
    <lineage>
        <taxon>Eukaryota</taxon>
        <taxon>Viridiplantae</taxon>
        <taxon>Streptophyta</taxon>
        <taxon>Embryophyta</taxon>
        <taxon>Tracheophyta</taxon>
        <taxon>Spermatophyta</taxon>
        <taxon>Magnoliopsida</taxon>
        <taxon>Liliopsida</taxon>
        <taxon>Poales</taxon>
        <taxon>Poaceae</taxon>
        <taxon>PACMAD clade</taxon>
        <taxon>Panicoideae</taxon>
        <taxon>Panicodae</taxon>
        <taxon>Paniceae</taxon>
        <taxon>Anthephorinae</taxon>
        <taxon>Digitaria</taxon>
    </lineage>
</organism>
<reference evidence="2" key="1">
    <citation type="submission" date="2020-07" db="EMBL/GenBank/DDBJ databases">
        <title>Genome sequence and genetic diversity analysis of an under-domesticated orphan crop, white fonio (Digitaria exilis).</title>
        <authorList>
            <person name="Bennetzen J.L."/>
            <person name="Chen S."/>
            <person name="Ma X."/>
            <person name="Wang X."/>
            <person name="Yssel A.E.J."/>
            <person name="Chaluvadi S.R."/>
            <person name="Johnson M."/>
            <person name="Gangashetty P."/>
            <person name="Hamidou F."/>
            <person name="Sanogo M.D."/>
            <person name="Zwaenepoel A."/>
            <person name="Wallace J."/>
            <person name="Van De Peer Y."/>
            <person name="Van Deynze A."/>
        </authorList>
    </citation>
    <scope>NUCLEOTIDE SEQUENCE</scope>
    <source>
        <tissue evidence="2">Leaves</tissue>
    </source>
</reference>
<feature type="region of interest" description="Disordered" evidence="1">
    <location>
        <begin position="38"/>
        <end position="66"/>
    </location>
</feature>
<gene>
    <name evidence="2" type="ORF">HU200_037760</name>
</gene>
<accession>A0A835BCX1</accession>
<evidence type="ECO:0000313" key="3">
    <source>
        <dbReference type="Proteomes" id="UP000636709"/>
    </source>
</evidence>
<evidence type="ECO:0000313" key="2">
    <source>
        <dbReference type="EMBL" id="KAF8695149.1"/>
    </source>
</evidence>
<evidence type="ECO:0000256" key="1">
    <source>
        <dbReference type="SAM" id="MobiDB-lite"/>
    </source>
</evidence>
<dbReference type="EMBL" id="JACEFO010001899">
    <property type="protein sequence ID" value="KAF8695149.1"/>
    <property type="molecule type" value="Genomic_DNA"/>
</dbReference>
<dbReference type="AlphaFoldDB" id="A0A835BCX1"/>
<proteinExistence type="predicted"/>
<dbReference type="Proteomes" id="UP000636709">
    <property type="component" value="Unassembled WGS sequence"/>
</dbReference>
<sequence length="66" mass="6868">MIIMSSCVAPHEARRLMEETRTTGEACTVGGCHSPVEGSLAAMTKPDSDDDHVPTTPGHGPSIGHP</sequence>
<keyword evidence="3" id="KW-1185">Reference proteome</keyword>
<name>A0A835BCX1_9POAL</name>
<protein>
    <submittedName>
        <fullName evidence="2">Uncharacterized protein</fullName>
    </submittedName>
</protein>